<name>A0ABW8UCB2_9LACO</name>
<dbReference type="Proteomes" id="UP001625389">
    <property type="component" value="Unassembled WGS sequence"/>
</dbReference>
<sequence>MTQKNVKFAQRAATVALSSVLLSTPILTAVPSLVHAVATVTSTEQTTKNAAQLAAQQDVLAGNDSGTSLDPNGDTTYQADYAAEFTHGQQELKQGQVAADQDVTDQQPQNTSKPATATIYYNQGYDKEYAAALTAFKAGITAGHTAGYAQKAEQIDEQLGAIYRAGYKVGYAQGQAQQQAEANAAASQAANSQAPATSQAAKPVTSQAAQPAASTGSQTTSQASVATNNTAEASSTATSIATPAPNNNNGFSNDLTTADDSWLYPTGTPVASHSEFIKLFAKDAQKIAQAKGLYASVMIAQAALESNWGTSTLSLAPNYNLFGVKGSYQGHSALMATQEDNGFGQLYTINSNFKRYGDYKDSLVDYATLLRGGPGLAANYYAGTWKQNAKTYQAATKVLTGRYATDTKYNLKLNQIIATYHLTTYDQAPTASQTPKQVNFTATLKQRPQLKQILRGYFLTNVQPTQLNVKSQLLRTPIIWRL</sequence>
<organism evidence="6 7">
    <name type="scientific">Loigolactobacillus zhaoyuanensis</name>
    <dbReference type="NCBI Taxonomy" id="2486017"/>
    <lineage>
        <taxon>Bacteria</taxon>
        <taxon>Bacillati</taxon>
        <taxon>Bacillota</taxon>
        <taxon>Bacilli</taxon>
        <taxon>Lactobacillales</taxon>
        <taxon>Lactobacillaceae</taxon>
        <taxon>Loigolactobacillus</taxon>
    </lineage>
</organism>
<dbReference type="PANTHER" id="PTHR33308:SF9">
    <property type="entry name" value="PEPTIDOGLYCAN HYDROLASE FLGJ"/>
    <property type="match status" value="1"/>
</dbReference>
<dbReference type="Gene3D" id="1.10.530.10">
    <property type="match status" value="1"/>
</dbReference>
<feature type="compositionally biased region" description="Low complexity" evidence="3">
    <location>
        <begin position="186"/>
        <end position="249"/>
    </location>
</feature>
<evidence type="ECO:0000256" key="1">
    <source>
        <dbReference type="ARBA" id="ARBA00010266"/>
    </source>
</evidence>
<dbReference type="InterPro" id="IPR051056">
    <property type="entry name" value="Glycosyl_Hydrolase_73"/>
</dbReference>
<accession>A0ABW8UCB2</accession>
<comment type="caution">
    <text evidence="6">The sequence shown here is derived from an EMBL/GenBank/DDBJ whole genome shotgun (WGS) entry which is preliminary data.</text>
</comment>
<dbReference type="Pfam" id="PF01832">
    <property type="entry name" value="Glucosaminidase"/>
    <property type="match status" value="1"/>
</dbReference>
<evidence type="ECO:0000313" key="7">
    <source>
        <dbReference type="Proteomes" id="UP001625389"/>
    </source>
</evidence>
<proteinExistence type="inferred from homology"/>
<dbReference type="PANTHER" id="PTHR33308">
    <property type="entry name" value="PEPTIDOGLYCAN HYDROLASE FLGJ"/>
    <property type="match status" value="1"/>
</dbReference>
<reference evidence="6 7" key="1">
    <citation type="submission" date="2024-08" db="EMBL/GenBank/DDBJ databases">
        <authorList>
            <person name="Arias E."/>
        </authorList>
    </citation>
    <scope>NUCLEOTIDE SEQUENCE [LARGE SCALE GENOMIC DNA]</scope>
    <source>
        <strain evidence="6 7">FAM 25317</strain>
    </source>
</reference>
<dbReference type="EMBL" id="JBGQPK010000025">
    <property type="protein sequence ID" value="MFL2029422.1"/>
    <property type="molecule type" value="Genomic_DNA"/>
</dbReference>
<dbReference type="Gene3D" id="4.10.80.30">
    <property type="entry name" value="DNA polymerase, domain 6"/>
    <property type="match status" value="1"/>
</dbReference>
<evidence type="ECO:0000259" key="5">
    <source>
        <dbReference type="SMART" id="SM00047"/>
    </source>
</evidence>
<evidence type="ECO:0000313" key="6">
    <source>
        <dbReference type="EMBL" id="MFL2029422.1"/>
    </source>
</evidence>
<dbReference type="RefSeq" id="WP_407137414.1">
    <property type="nucleotide sequence ID" value="NZ_JBGQPK010000025.1"/>
</dbReference>
<feature type="region of interest" description="Disordered" evidence="3">
    <location>
        <begin position="186"/>
        <end position="253"/>
    </location>
</feature>
<keyword evidence="4" id="KW-0732">Signal</keyword>
<comment type="similarity">
    <text evidence="1">Belongs to the glycosyl hydrolase 73 family.</text>
</comment>
<keyword evidence="2" id="KW-0378">Hydrolase</keyword>
<evidence type="ECO:0000256" key="3">
    <source>
        <dbReference type="SAM" id="MobiDB-lite"/>
    </source>
</evidence>
<feature type="domain" description="Mannosyl-glycoprotein endo-beta-N-acetylglucosamidase-like" evidence="5">
    <location>
        <begin position="267"/>
        <end position="426"/>
    </location>
</feature>
<dbReference type="SMART" id="SM00047">
    <property type="entry name" value="LYZ2"/>
    <property type="match status" value="1"/>
</dbReference>
<evidence type="ECO:0000256" key="2">
    <source>
        <dbReference type="ARBA" id="ARBA00022801"/>
    </source>
</evidence>
<evidence type="ECO:0000256" key="4">
    <source>
        <dbReference type="SAM" id="SignalP"/>
    </source>
</evidence>
<dbReference type="InterPro" id="IPR002901">
    <property type="entry name" value="MGlyc_endo_b_GlcNAc-like_dom"/>
</dbReference>
<feature type="signal peptide" evidence="4">
    <location>
        <begin position="1"/>
        <end position="28"/>
    </location>
</feature>
<keyword evidence="7" id="KW-1185">Reference proteome</keyword>
<protein>
    <submittedName>
        <fullName evidence="6">Glucosaminidase domain-containing protein</fullName>
    </submittedName>
</protein>
<feature type="chain" id="PRO_5046874848" evidence="4">
    <location>
        <begin position="29"/>
        <end position="482"/>
    </location>
</feature>
<gene>
    <name evidence="6" type="ORF">ACEN34_07305</name>
</gene>